<dbReference type="InterPro" id="IPR036390">
    <property type="entry name" value="WH_DNA-bd_sf"/>
</dbReference>
<evidence type="ECO:0000256" key="6">
    <source>
        <dbReference type="ARBA" id="ARBA00022833"/>
    </source>
</evidence>
<organism evidence="11 12">
    <name type="scientific">Brachybacterium huguangmaarense</name>
    <dbReference type="NCBI Taxonomy" id="1652028"/>
    <lineage>
        <taxon>Bacteria</taxon>
        <taxon>Bacillati</taxon>
        <taxon>Actinomycetota</taxon>
        <taxon>Actinomycetes</taxon>
        <taxon>Micrococcales</taxon>
        <taxon>Dermabacteraceae</taxon>
        <taxon>Brachybacterium</taxon>
    </lineage>
</organism>
<keyword evidence="10" id="KW-0804">Transcription</keyword>
<evidence type="ECO:0000313" key="11">
    <source>
        <dbReference type="EMBL" id="UYG18220.1"/>
    </source>
</evidence>
<keyword evidence="12" id="KW-1185">Reference proteome</keyword>
<dbReference type="PANTHER" id="PTHR33202:SF18">
    <property type="entry name" value="TRANSCRIPTIONAL REGULATOR FURA"/>
    <property type="match status" value="1"/>
</dbReference>
<name>A0ABY6G4T4_9MICO</name>
<dbReference type="SUPFAM" id="SSF46785">
    <property type="entry name" value="Winged helix' DNA-binding domain"/>
    <property type="match status" value="1"/>
</dbReference>
<dbReference type="PANTHER" id="PTHR33202">
    <property type="entry name" value="ZINC UPTAKE REGULATION PROTEIN"/>
    <property type="match status" value="1"/>
</dbReference>
<keyword evidence="9" id="KW-0238">DNA-binding</keyword>
<dbReference type="EMBL" id="CP107020">
    <property type="protein sequence ID" value="UYG18220.1"/>
    <property type="molecule type" value="Genomic_DNA"/>
</dbReference>
<accession>A0ABY6G4T4</accession>
<sequence length="159" mass="16998">MTPRQDTASAETTPFEADLRAAGLRVTAPRLATLAVIAERQHSDADAIATAVRDRLGTVSKQAVYDVLNALTAAGLVRRISLDERRARFEVHRHDNHHHLICRSCGRIEDVPCVVGVAPCLSLPDDRGFTVEEADVVYRGLCAECSAAAAARAGDPAAS</sequence>
<keyword evidence="4" id="KW-0678">Repressor</keyword>
<proteinExistence type="inferred from homology"/>
<dbReference type="Proteomes" id="UP001164305">
    <property type="component" value="Chromosome"/>
</dbReference>
<dbReference type="Gene3D" id="1.10.10.10">
    <property type="entry name" value="Winged helix-like DNA-binding domain superfamily/Winged helix DNA-binding domain"/>
    <property type="match status" value="1"/>
</dbReference>
<evidence type="ECO:0000313" key="12">
    <source>
        <dbReference type="Proteomes" id="UP001164305"/>
    </source>
</evidence>
<evidence type="ECO:0000256" key="5">
    <source>
        <dbReference type="ARBA" id="ARBA00022723"/>
    </source>
</evidence>
<dbReference type="Pfam" id="PF01475">
    <property type="entry name" value="FUR"/>
    <property type="match status" value="1"/>
</dbReference>
<evidence type="ECO:0000256" key="2">
    <source>
        <dbReference type="ARBA" id="ARBA00007957"/>
    </source>
</evidence>
<keyword evidence="3" id="KW-0963">Cytoplasm</keyword>
<keyword evidence="7" id="KW-0408">Iron</keyword>
<keyword evidence="8" id="KW-0805">Transcription regulation</keyword>
<dbReference type="InterPro" id="IPR002481">
    <property type="entry name" value="FUR"/>
</dbReference>
<evidence type="ECO:0000256" key="7">
    <source>
        <dbReference type="ARBA" id="ARBA00023004"/>
    </source>
</evidence>
<keyword evidence="6" id="KW-0862">Zinc</keyword>
<gene>
    <name evidence="11" type="ORF">BRM3_06590</name>
</gene>
<dbReference type="InterPro" id="IPR036388">
    <property type="entry name" value="WH-like_DNA-bd_sf"/>
</dbReference>
<keyword evidence="5" id="KW-0479">Metal-binding</keyword>
<comment type="similarity">
    <text evidence="2">Belongs to the Fur family.</text>
</comment>
<dbReference type="CDD" id="cd07153">
    <property type="entry name" value="Fur_like"/>
    <property type="match status" value="1"/>
</dbReference>
<evidence type="ECO:0000256" key="9">
    <source>
        <dbReference type="ARBA" id="ARBA00023125"/>
    </source>
</evidence>
<evidence type="ECO:0000256" key="1">
    <source>
        <dbReference type="ARBA" id="ARBA00004496"/>
    </source>
</evidence>
<reference evidence="11" key="1">
    <citation type="submission" date="2022-10" db="EMBL/GenBank/DDBJ databases">
        <title>Whole-Genome Sequencing of Brachybacterium huguangmaarense BRM-3, Isolated from Betula schmidtii.</title>
        <authorList>
            <person name="Haam D."/>
        </authorList>
    </citation>
    <scope>NUCLEOTIDE SEQUENCE</scope>
    <source>
        <strain evidence="11">BRM-3</strain>
    </source>
</reference>
<dbReference type="Gene3D" id="3.30.1490.190">
    <property type="match status" value="1"/>
</dbReference>
<evidence type="ECO:0000256" key="3">
    <source>
        <dbReference type="ARBA" id="ARBA00022490"/>
    </source>
</evidence>
<dbReference type="InterPro" id="IPR043135">
    <property type="entry name" value="Fur_C"/>
</dbReference>
<evidence type="ECO:0000256" key="10">
    <source>
        <dbReference type="ARBA" id="ARBA00023163"/>
    </source>
</evidence>
<evidence type="ECO:0000256" key="8">
    <source>
        <dbReference type="ARBA" id="ARBA00023015"/>
    </source>
</evidence>
<evidence type="ECO:0000256" key="4">
    <source>
        <dbReference type="ARBA" id="ARBA00022491"/>
    </source>
</evidence>
<protein>
    <submittedName>
        <fullName evidence="11">Transcriptional repressor</fullName>
    </submittedName>
</protein>
<comment type="subcellular location">
    <subcellularLocation>
        <location evidence="1">Cytoplasm</location>
    </subcellularLocation>
</comment>